<dbReference type="Pfam" id="PF01479">
    <property type="entry name" value="S4"/>
    <property type="match status" value="1"/>
</dbReference>
<dbReference type="InterPro" id="IPR036986">
    <property type="entry name" value="S4_RNA-bd_sf"/>
</dbReference>
<dbReference type="NCBIfam" id="TIGR00093">
    <property type="entry name" value="pseudouridine synthase"/>
    <property type="match status" value="1"/>
</dbReference>
<dbReference type="InterPro" id="IPR018496">
    <property type="entry name" value="PsdUridine_synth_RsuA/RluB_CS"/>
</dbReference>
<dbReference type="PROSITE" id="PS01149">
    <property type="entry name" value="PSI_RSU"/>
    <property type="match status" value="1"/>
</dbReference>
<organism evidence="6 7">
    <name type="scientific">[Mycoplasma] falconis</name>
    <dbReference type="NCBI Taxonomy" id="92403"/>
    <lineage>
        <taxon>Bacteria</taxon>
        <taxon>Bacillati</taxon>
        <taxon>Mycoplasmatota</taxon>
        <taxon>Mycoplasmoidales</taxon>
        <taxon>Metamycoplasmataceae</taxon>
        <taxon>Metamycoplasma</taxon>
    </lineage>
</organism>
<dbReference type="GO" id="GO:0120159">
    <property type="term" value="F:rRNA pseudouridine synthase activity"/>
    <property type="evidence" value="ECO:0007669"/>
    <property type="project" value="UniProtKB-ARBA"/>
</dbReference>
<evidence type="ECO:0000313" key="7">
    <source>
        <dbReference type="Proteomes" id="UP000319776"/>
    </source>
</evidence>
<dbReference type="InterPro" id="IPR006145">
    <property type="entry name" value="PsdUridine_synth_RsuA/RluA"/>
</dbReference>
<dbReference type="OrthoDB" id="9807213at2"/>
<keyword evidence="2 4" id="KW-0413">Isomerase</keyword>
<keyword evidence="7" id="KW-1185">Reference proteome</keyword>
<dbReference type="EC" id="5.4.99.-" evidence="4"/>
<dbReference type="RefSeq" id="WP_140781312.1">
    <property type="nucleotide sequence ID" value="NZ_VFSS01000005.1"/>
</dbReference>
<gene>
    <name evidence="6" type="ORF">FJO69_01930</name>
</gene>
<protein>
    <recommendedName>
        <fullName evidence="4">Pseudouridine synthase</fullName>
        <ecNumber evidence="4">5.4.99.-</ecNumber>
    </recommendedName>
</protein>
<reference evidence="6 7" key="1">
    <citation type="submission" date="2019-06" db="EMBL/GenBank/DDBJ databases">
        <title>Mycoplasma falconis type strain whole genome sequence.</title>
        <authorList>
            <person name="Spergser J."/>
        </authorList>
    </citation>
    <scope>NUCLEOTIDE SEQUENCE [LARGE SCALE GENOMIC DNA]</scope>
    <source>
        <strain evidence="6 7">ATCC 51372</strain>
    </source>
</reference>
<dbReference type="InterPro" id="IPR000748">
    <property type="entry name" value="PsdUridine_synth_RsuA/RluB/E/F"/>
</dbReference>
<feature type="domain" description="RNA-binding S4" evidence="5">
    <location>
        <begin position="6"/>
        <end position="63"/>
    </location>
</feature>
<dbReference type="AlphaFoldDB" id="A0A501X9Y8"/>
<keyword evidence="3" id="KW-0694">RNA-binding</keyword>
<evidence type="ECO:0000256" key="3">
    <source>
        <dbReference type="PROSITE-ProRule" id="PRU00182"/>
    </source>
</evidence>
<dbReference type="PANTHER" id="PTHR47683">
    <property type="entry name" value="PSEUDOURIDINE SYNTHASE FAMILY PROTEIN-RELATED"/>
    <property type="match status" value="1"/>
</dbReference>
<dbReference type="EMBL" id="VFSS01000005">
    <property type="protein sequence ID" value="TPE57365.1"/>
    <property type="molecule type" value="Genomic_DNA"/>
</dbReference>
<proteinExistence type="inferred from homology"/>
<dbReference type="PROSITE" id="PS50889">
    <property type="entry name" value="S4"/>
    <property type="match status" value="1"/>
</dbReference>
<sequence length="241" mass="28055">MENQDIKLQKRISEIGFCSRREAERLIAENKVLVNGELAYIGMRVNNHDEIKINGKVITLNKPKKIVYILLNKPQNTICTLKDPQERRTIYQYLKIKEHMFSVGRLDFNTTGVIIITNDGELANLLAHPSSQIEREYLVELEKPLEEKELNYLNSNKVMLNGKPSKQIVKQIGNNKYSIKLREGRNHHVKNLFLLVNNYVKKLHRKSYGPINHNALKIGDWRYLTQDEVNILKALVNKDIK</sequence>
<dbReference type="CDD" id="cd00165">
    <property type="entry name" value="S4"/>
    <property type="match status" value="1"/>
</dbReference>
<dbReference type="InterPro" id="IPR050343">
    <property type="entry name" value="RsuA_PseudoU_synthase"/>
</dbReference>
<dbReference type="Pfam" id="PF00849">
    <property type="entry name" value="PseudoU_synth_2"/>
    <property type="match status" value="1"/>
</dbReference>
<dbReference type="InterPro" id="IPR042092">
    <property type="entry name" value="PsdUridine_s_RsuA/RluB/E/F_cat"/>
</dbReference>
<evidence type="ECO:0000256" key="2">
    <source>
        <dbReference type="ARBA" id="ARBA00023235"/>
    </source>
</evidence>
<dbReference type="InterPro" id="IPR020103">
    <property type="entry name" value="PsdUridine_synth_cat_dom_sf"/>
</dbReference>
<comment type="caution">
    <text evidence="6">The sequence shown here is derived from an EMBL/GenBank/DDBJ whole genome shotgun (WGS) entry which is preliminary data.</text>
</comment>
<dbReference type="FunFam" id="3.10.290.10:FF:000003">
    <property type="entry name" value="Pseudouridine synthase"/>
    <property type="match status" value="1"/>
</dbReference>
<name>A0A501X9Y8_9BACT</name>
<dbReference type="GO" id="GO:0000455">
    <property type="term" value="P:enzyme-directed rRNA pseudouridine synthesis"/>
    <property type="evidence" value="ECO:0007669"/>
    <property type="project" value="UniProtKB-ARBA"/>
</dbReference>
<dbReference type="SUPFAM" id="SSF55120">
    <property type="entry name" value="Pseudouridine synthase"/>
    <property type="match status" value="1"/>
</dbReference>
<dbReference type="InterPro" id="IPR020094">
    <property type="entry name" value="TruA/RsuA/RluB/E/F_N"/>
</dbReference>
<accession>A0A501X9Y8</accession>
<dbReference type="Gene3D" id="3.10.290.10">
    <property type="entry name" value="RNA-binding S4 domain"/>
    <property type="match status" value="1"/>
</dbReference>
<dbReference type="PANTHER" id="PTHR47683:SF2">
    <property type="entry name" value="RNA-BINDING S4 DOMAIN-CONTAINING PROTEIN"/>
    <property type="match status" value="1"/>
</dbReference>
<evidence type="ECO:0000313" key="6">
    <source>
        <dbReference type="EMBL" id="TPE57365.1"/>
    </source>
</evidence>
<evidence type="ECO:0000256" key="1">
    <source>
        <dbReference type="ARBA" id="ARBA00008348"/>
    </source>
</evidence>
<dbReference type="GO" id="GO:0003723">
    <property type="term" value="F:RNA binding"/>
    <property type="evidence" value="ECO:0007669"/>
    <property type="project" value="UniProtKB-KW"/>
</dbReference>
<dbReference type="SUPFAM" id="SSF55174">
    <property type="entry name" value="Alpha-L RNA-binding motif"/>
    <property type="match status" value="1"/>
</dbReference>
<dbReference type="SMART" id="SM00363">
    <property type="entry name" value="S4"/>
    <property type="match status" value="1"/>
</dbReference>
<dbReference type="Gene3D" id="3.30.70.1560">
    <property type="entry name" value="Alpha-L RNA-binding motif"/>
    <property type="match status" value="1"/>
</dbReference>
<dbReference type="Gene3D" id="3.30.70.580">
    <property type="entry name" value="Pseudouridine synthase I, catalytic domain, N-terminal subdomain"/>
    <property type="match status" value="1"/>
</dbReference>
<evidence type="ECO:0000256" key="4">
    <source>
        <dbReference type="RuleBase" id="RU003887"/>
    </source>
</evidence>
<dbReference type="Proteomes" id="UP000319776">
    <property type="component" value="Unassembled WGS sequence"/>
</dbReference>
<evidence type="ECO:0000259" key="5">
    <source>
        <dbReference type="SMART" id="SM00363"/>
    </source>
</evidence>
<dbReference type="InterPro" id="IPR002942">
    <property type="entry name" value="S4_RNA-bd"/>
</dbReference>
<comment type="similarity">
    <text evidence="1 4">Belongs to the pseudouridine synthase RsuA family.</text>
</comment>